<dbReference type="Pfam" id="PF04545">
    <property type="entry name" value="Sigma70_r4"/>
    <property type="match status" value="1"/>
</dbReference>
<dbReference type="InterPro" id="IPR007627">
    <property type="entry name" value="RNA_pol_sigma70_r2"/>
</dbReference>
<feature type="domain" description="RNA polymerase sigma-70" evidence="6">
    <location>
        <begin position="137"/>
        <end position="150"/>
    </location>
</feature>
<dbReference type="InterPro" id="IPR000943">
    <property type="entry name" value="RNA_pol_sigma70"/>
</dbReference>
<dbReference type="CDD" id="cd06171">
    <property type="entry name" value="Sigma70_r4"/>
    <property type="match status" value="1"/>
</dbReference>
<protein>
    <recommendedName>
        <fullName evidence="5">RNA polymerase sigma factor</fullName>
    </recommendedName>
</protein>
<reference evidence="8 9" key="1">
    <citation type="journal article" date="2021" name="Genome Biol. Evol.">
        <title>Complete Genome Sequencing of a Novel Gloeobacter Species from a Waterfall Cave in Mexico.</title>
        <authorList>
            <person name="Saw J.H."/>
            <person name="Cardona T."/>
            <person name="Montejano G."/>
        </authorList>
    </citation>
    <scope>NUCLEOTIDE SEQUENCE [LARGE SCALE GENOMIC DNA]</scope>
    <source>
        <strain evidence="8">MG652769</strain>
    </source>
</reference>
<dbReference type="PROSITE" id="PS00715">
    <property type="entry name" value="SIGMA70_1"/>
    <property type="match status" value="1"/>
</dbReference>
<dbReference type="PANTHER" id="PTHR30603:SF62">
    <property type="entry name" value="RNA POLYMERASE SIGMA FACTOR SIGA"/>
    <property type="match status" value="1"/>
</dbReference>
<dbReference type="PRINTS" id="PR00046">
    <property type="entry name" value="SIGMA70FCT"/>
</dbReference>
<evidence type="ECO:0000256" key="5">
    <source>
        <dbReference type="RuleBase" id="RU362124"/>
    </source>
</evidence>
<dbReference type="NCBIfam" id="TIGR02997">
    <property type="entry name" value="Sig70-cyanoRpoD"/>
    <property type="match status" value="1"/>
</dbReference>
<dbReference type="InterPro" id="IPR013324">
    <property type="entry name" value="RNA_pol_sigma_r3/r4-like"/>
</dbReference>
<keyword evidence="4 5" id="KW-0804">Transcription</keyword>
<dbReference type="EMBL" id="CP063845">
    <property type="protein sequence ID" value="UFP93938.1"/>
    <property type="molecule type" value="Genomic_DNA"/>
</dbReference>
<evidence type="ECO:0000313" key="8">
    <source>
        <dbReference type="EMBL" id="UFP93938.1"/>
    </source>
</evidence>
<dbReference type="InterPro" id="IPR013325">
    <property type="entry name" value="RNA_pol_sigma_r2"/>
</dbReference>
<keyword evidence="2 5" id="KW-0731">Sigma factor</keyword>
<sequence>MRQPMPSDDIWSDEVQVEAEAEAQILAPEEFAVVRGSTDDLVRLYLQEIGRVALLKPAEEIELARRIATWLTLEEKRSKFQAVAAESWLEAANLTAQQWSTIVREGERAKAHLVKANLRLVVSVAKKYQGRGLHLLDLIQEGTLGLIRAAEKFDYTRGFKFSTYATWWIRQGITRAIAMQARTIRLPVHIVEKVNRIKKATRQLSQQLGRSPSEDEIAEAVEMDADQLRFVRKAIQLPVSLETPVGREEDTALGDLIQAKGNEPEHGVVRDLMSQDLESLLQTLTPRERDVLRLRYGLIDGRSRTLDEVGQQFGLTRERIRQIEARALRKLRHPQRLQRVREYLEGIENS</sequence>
<organism evidence="8 9">
    <name type="scientific">Gloeobacter morelensis MG652769</name>
    <dbReference type="NCBI Taxonomy" id="2781736"/>
    <lineage>
        <taxon>Bacteria</taxon>
        <taxon>Bacillati</taxon>
        <taxon>Cyanobacteriota</taxon>
        <taxon>Cyanophyceae</taxon>
        <taxon>Gloeobacterales</taxon>
        <taxon>Gloeobacteraceae</taxon>
        <taxon>Gloeobacter</taxon>
        <taxon>Gloeobacter morelensis</taxon>
    </lineage>
</organism>
<dbReference type="InterPro" id="IPR007624">
    <property type="entry name" value="RNA_pol_sigma70_r3"/>
</dbReference>
<dbReference type="Pfam" id="PF00140">
    <property type="entry name" value="Sigma70_r1_2"/>
    <property type="match status" value="1"/>
</dbReference>
<dbReference type="InterPro" id="IPR007630">
    <property type="entry name" value="RNA_pol_sigma70_r4"/>
</dbReference>
<dbReference type="SUPFAM" id="SSF88946">
    <property type="entry name" value="Sigma2 domain of RNA polymerase sigma factors"/>
    <property type="match status" value="1"/>
</dbReference>
<gene>
    <name evidence="8" type="primary">rpoD</name>
    <name evidence="8" type="ORF">ISF26_19540</name>
</gene>
<evidence type="ECO:0000256" key="2">
    <source>
        <dbReference type="ARBA" id="ARBA00023082"/>
    </source>
</evidence>
<evidence type="ECO:0000256" key="3">
    <source>
        <dbReference type="ARBA" id="ARBA00023125"/>
    </source>
</evidence>
<dbReference type="PROSITE" id="PS00716">
    <property type="entry name" value="SIGMA70_2"/>
    <property type="match status" value="1"/>
</dbReference>
<proteinExistence type="inferred from homology"/>
<feature type="domain" description="RNA polymerase sigma-70" evidence="7">
    <location>
        <begin position="305"/>
        <end position="331"/>
    </location>
</feature>
<dbReference type="InterPro" id="IPR036388">
    <property type="entry name" value="WH-like_DNA-bd_sf"/>
</dbReference>
<keyword evidence="3 5" id="KW-0238">DNA-binding</keyword>
<dbReference type="Proteomes" id="UP001054846">
    <property type="component" value="Chromosome"/>
</dbReference>
<dbReference type="Gene3D" id="1.10.601.10">
    <property type="entry name" value="RNA Polymerase Primary Sigma Factor"/>
    <property type="match status" value="1"/>
</dbReference>
<dbReference type="NCBIfam" id="TIGR02937">
    <property type="entry name" value="sigma70-ECF"/>
    <property type="match status" value="1"/>
</dbReference>
<dbReference type="SUPFAM" id="SSF88659">
    <property type="entry name" value="Sigma3 and sigma4 domains of RNA polymerase sigma factors"/>
    <property type="match status" value="2"/>
</dbReference>
<dbReference type="Pfam" id="PF04539">
    <property type="entry name" value="Sigma70_r3"/>
    <property type="match status" value="1"/>
</dbReference>
<dbReference type="Gene3D" id="1.20.120.1810">
    <property type="match status" value="1"/>
</dbReference>
<keyword evidence="1 5" id="KW-0805">Transcription regulation</keyword>
<evidence type="ECO:0000259" key="6">
    <source>
        <dbReference type="PROSITE" id="PS00715"/>
    </source>
</evidence>
<dbReference type="InterPro" id="IPR050239">
    <property type="entry name" value="Sigma-70_RNA_pol_init_factors"/>
</dbReference>
<dbReference type="NCBIfam" id="NF005643">
    <property type="entry name" value="PRK07406.1"/>
    <property type="match status" value="1"/>
</dbReference>
<dbReference type="Gene3D" id="1.10.10.10">
    <property type="entry name" value="Winged helix-like DNA-binding domain superfamily/Winged helix DNA-binding domain"/>
    <property type="match status" value="2"/>
</dbReference>
<dbReference type="PANTHER" id="PTHR30603">
    <property type="entry name" value="RNA POLYMERASE SIGMA FACTOR RPO"/>
    <property type="match status" value="1"/>
</dbReference>
<dbReference type="Pfam" id="PF04542">
    <property type="entry name" value="Sigma70_r2"/>
    <property type="match status" value="1"/>
</dbReference>
<evidence type="ECO:0000256" key="4">
    <source>
        <dbReference type="ARBA" id="ARBA00023163"/>
    </source>
</evidence>
<name>A0ABY3PJY5_9CYAN</name>
<evidence type="ECO:0000313" key="9">
    <source>
        <dbReference type="Proteomes" id="UP001054846"/>
    </source>
</evidence>
<evidence type="ECO:0000256" key="1">
    <source>
        <dbReference type="ARBA" id="ARBA00023015"/>
    </source>
</evidence>
<dbReference type="RefSeq" id="WP_230840993.1">
    <property type="nucleotide sequence ID" value="NZ_CP063845.1"/>
</dbReference>
<comment type="function">
    <text evidence="5">Sigma factors are initiation factors that promote the attachment of RNA polymerase to specific initiation sites and are then released.</text>
</comment>
<dbReference type="InterPro" id="IPR009042">
    <property type="entry name" value="RNA_pol_sigma70_r1_2"/>
</dbReference>
<comment type="similarity">
    <text evidence="5">Belongs to the sigma-70 factor family.</text>
</comment>
<dbReference type="InterPro" id="IPR014284">
    <property type="entry name" value="RNA_pol_sigma-70_dom"/>
</dbReference>
<dbReference type="InterPro" id="IPR017848">
    <property type="entry name" value="RNA_pol_sigma_RpoD/SigA_cyanob"/>
</dbReference>
<keyword evidence="9" id="KW-1185">Reference proteome</keyword>
<evidence type="ECO:0000259" key="7">
    <source>
        <dbReference type="PROSITE" id="PS00716"/>
    </source>
</evidence>
<accession>A0ABY3PJY5</accession>